<evidence type="ECO:0000313" key="1">
    <source>
        <dbReference type="EMBL" id="MBM3223982.1"/>
    </source>
</evidence>
<reference evidence="1" key="1">
    <citation type="submission" date="2019-03" db="EMBL/GenBank/DDBJ databases">
        <title>Lake Tanganyika Metagenome-Assembled Genomes (MAGs).</title>
        <authorList>
            <person name="Tran P."/>
        </authorList>
    </citation>
    <scope>NUCLEOTIDE SEQUENCE</scope>
    <source>
        <strain evidence="1">K_DeepCast_65m_m2_066</strain>
    </source>
</reference>
<dbReference type="Pfam" id="PF08811">
    <property type="entry name" value="DUF1800"/>
    <property type="match status" value="1"/>
</dbReference>
<protein>
    <submittedName>
        <fullName evidence="1">DUF1800 domain-containing protein</fullName>
    </submittedName>
</protein>
<dbReference type="InterPro" id="IPR014917">
    <property type="entry name" value="DUF1800"/>
</dbReference>
<dbReference type="Proteomes" id="UP000712673">
    <property type="component" value="Unassembled WGS sequence"/>
</dbReference>
<proteinExistence type="predicted"/>
<sequence length="476" mass="53979">MPNQEEIALMGHLLRRAGFGAGRAEIETKAAQGYDAVVQDLLTPEAQTTVDEDIMVRYHPSYNHSAAIEQNVQQWLYRMVNSPRQLQEKMTLFWHMIFCAGHSKIDSGEEMHRMIIMFREHGMGNFQNLLIQLSTFPGMMYYLDNTESHKVALNENYGRELLELFSLGVGMDNNFNYSEDDVKACARAFTGWNVAPAYPPFPYGRSPWEFRYDPADHDDSEKTFLGQTGRWNGHDIIDIICKQPATARFIARHMYNFFVADEVPVPSWRLTPPKDAALIAALEKAYFDSGYDITAMLRVLFTSASFKAANVRYAKVKNPAELVASILRITGEHYGDVKPGLYEISQEPKYMGMDLMNPPTVEGWHTGHEWIDSGTLVERINFAADFLGRSDLPGVQDMIKRLATRGQSLSPEAFVEGCMDMVGCLNISEDTRQELVAHAQRGGDLRHATEAERAEFTRRSSEMFQMLAATAEFQFC</sequence>
<comment type="caution">
    <text evidence="1">The sequence shown here is derived from an EMBL/GenBank/DDBJ whole genome shotgun (WGS) entry which is preliminary data.</text>
</comment>
<name>A0A937VZP9_UNCTE</name>
<evidence type="ECO:0000313" key="2">
    <source>
        <dbReference type="Proteomes" id="UP000712673"/>
    </source>
</evidence>
<dbReference type="EMBL" id="VGLS01000236">
    <property type="protein sequence ID" value="MBM3223982.1"/>
    <property type="molecule type" value="Genomic_DNA"/>
</dbReference>
<organism evidence="1 2">
    <name type="scientific">Tectimicrobiota bacterium</name>
    <dbReference type="NCBI Taxonomy" id="2528274"/>
    <lineage>
        <taxon>Bacteria</taxon>
        <taxon>Pseudomonadati</taxon>
        <taxon>Nitrospinota/Tectimicrobiota group</taxon>
        <taxon>Candidatus Tectimicrobiota</taxon>
    </lineage>
</organism>
<accession>A0A937VZP9</accession>
<dbReference type="AlphaFoldDB" id="A0A937VZP9"/>
<gene>
    <name evidence="1" type="ORF">FJZ47_09300</name>
</gene>